<protein>
    <recommendedName>
        <fullName evidence="3">Stage 0 sporulation protein A homolog</fullName>
    </recommendedName>
</protein>
<name>D1PLF9_9FIRM</name>
<comment type="caution">
    <text evidence="1">The sequence shown here is derived from an EMBL/GenBank/DDBJ whole genome shotgun (WGS) entry which is preliminary data.</text>
</comment>
<dbReference type="SUPFAM" id="SSF52172">
    <property type="entry name" value="CheY-like"/>
    <property type="match status" value="1"/>
</dbReference>
<evidence type="ECO:0000313" key="2">
    <source>
        <dbReference type="Proteomes" id="UP000003438"/>
    </source>
</evidence>
<dbReference type="Proteomes" id="UP000003438">
    <property type="component" value="Unassembled WGS sequence"/>
</dbReference>
<dbReference type="AlphaFoldDB" id="D1PLF9"/>
<dbReference type="InterPro" id="IPR011006">
    <property type="entry name" value="CheY-like_superfamily"/>
</dbReference>
<evidence type="ECO:0000313" key="1">
    <source>
        <dbReference type="EMBL" id="EFB76817.1"/>
    </source>
</evidence>
<organism evidence="1 2">
    <name type="scientific">Subdoligranulum variabile DSM 15176</name>
    <dbReference type="NCBI Taxonomy" id="411471"/>
    <lineage>
        <taxon>Bacteria</taxon>
        <taxon>Bacillati</taxon>
        <taxon>Bacillota</taxon>
        <taxon>Clostridia</taxon>
        <taxon>Eubacteriales</taxon>
        <taxon>Oscillospiraceae</taxon>
        <taxon>Subdoligranulum</taxon>
    </lineage>
</organism>
<dbReference type="InterPro" id="IPR036388">
    <property type="entry name" value="WH-like_DNA-bd_sf"/>
</dbReference>
<dbReference type="Gene3D" id="1.10.10.10">
    <property type="entry name" value="Winged helix-like DNA-binding domain superfamily/Winged helix DNA-binding domain"/>
    <property type="match status" value="1"/>
</dbReference>
<evidence type="ECO:0008006" key="3">
    <source>
        <dbReference type="Google" id="ProtNLM"/>
    </source>
</evidence>
<gene>
    <name evidence="1" type="ORF">SUBVAR_05200</name>
</gene>
<dbReference type="EMBL" id="ACBY02000020">
    <property type="protein sequence ID" value="EFB76817.1"/>
    <property type="molecule type" value="Genomic_DNA"/>
</dbReference>
<dbReference type="HOGENOM" id="CLU_1026459_0_0_9"/>
<dbReference type="STRING" id="411471.SUBVAR_05200"/>
<reference evidence="1" key="1">
    <citation type="submission" date="2009-12" db="EMBL/GenBank/DDBJ databases">
        <authorList>
            <person name="Weinstock G."/>
            <person name="Sodergren E."/>
            <person name="Clifton S."/>
            <person name="Fulton L."/>
            <person name="Fulton B."/>
            <person name="Courtney L."/>
            <person name="Fronick C."/>
            <person name="Harrison M."/>
            <person name="Strong C."/>
            <person name="Farmer C."/>
            <person name="Delahaunty K."/>
            <person name="Markovic C."/>
            <person name="Hall O."/>
            <person name="Minx P."/>
            <person name="Tomlinson C."/>
            <person name="Mitreva M."/>
            <person name="Nelson J."/>
            <person name="Hou S."/>
            <person name="Wollam A."/>
            <person name="Pepin K.H."/>
            <person name="Johnson M."/>
            <person name="Bhonagiri V."/>
            <person name="Nash W.E."/>
            <person name="Warren W."/>
            <person name="Chinwalla A."/>
            <person name="Mardis E.R."/>
            <person name="Wilson R.K."/>
        </authorList>
    </citation>
    <scope>NUCLEOTIDE SEQUENCE [LARGE SCALE GENOMIC DNA]</scope>
    <source>
        <strain evidence="1">DSM 15176</strain>
    </source>
</reference>
<dbReference type="Gene3D" id="3.40.50.2300">
    <property type="match status" value="1"/>
</dbReference>
<proteinExistence type="predicted"/>
<sequence>MAMQGTLERGRSAPERGTAAMQPLVQKKTVIAAFVAEARMERDCIRLYAQTHPEVCAAAVLSGGRELLQQLRCGLTPQVLVLDVLLADMGILSLMEAIHELHLEPEPVILLTVPVPEQTAARRAMQIFEDCQILLKPYRLKDLFDQVYLLGAGADQYRLYRARGFCRRCLQQMHGDPAMSGCDYLEQMLLYAYTADRPCSAAALYQMVAQDNNTQEASVAAAVMRLSRKMWQQGTPLYRQLCLRCGLPEDAVLPNGKLLKGMLELLKQEII</sequence>
<accession>D1PLF9</accession>
<keyword evidence="2" id="KW-1185">Reference proteome</keyword>